<evidence type="ECO:0008006" key="3">
    <source>
        <dbReference type="Google" id="ProtNLM"/>
    </source>
</evidence>
<accession>A0A1G8N8M1</accession>
<sequence length="129" mass="15183">MNPCTVCGRKGDRHHIIHKEEGGLDYPLNRIYLCDEHHRGPHGPHKDPQVDASYKKMLYEKLHLLFEKPYYQVEEIKSSIHLSASLLRTVTKTLKRYKEGYRNVDLIDFLMSGHHISDEELEPELFLDE</sequence>
<dbReference type="InterPro" id="IPR003615">
    <property type="entry name" value="HNH_nuc"/>
</dbReference>
<gene>
    <name evidence="1" type="ORF">SAMN05421804_104123</name>
</gene>
<proteinExistence type="predicted"/>
<name>A0A1G8N8M1_9CLOT</name>
<reference evidence="1 2" key="1">
    <citation type="submission" date="2016-10" db="EMBL/GenBank/DDBJ databases">
        <authorList>
            <person name="de Groot N.N."/>
        </authorList>
    </citation>
    <scope>NUCLEOTIDE SEQUENCE [LARGE SCALE GENOMIC DNA]</scope>
    <source>
        <strain evidence="1 2">CGMCC 1.5058</strain>
    </source>
</reference>
<protein>
    <recommendedName>
        <fullName evidence="3">HNH endonuclease</fullName>
    </recommendedName>
</protein>
<organism evidence="1 2">
    <name type="scientific">Proteiniclasticum ruminis</name>
    <dbReference type="NCBI Taxonomy" id="398199"/>
    <lineage>
        <taxon>Bacteria</taxon>
        <taxon>Bacillati</taxon>
        <taxon>Bacillota</taxon>
        <taxon>Clostridia</taxon>
        <taxon>Eubacteriales</taxon>
        <taxon>Clostridiaceae</taxon>
        <taxon>Proteiniclasticum</taxon>
    </lineage>
</organism>
<dbReference type="EMBL" id="FNDZ01000004">
    <property type="protein sequence ID" value="SDI76417.1"/>
    <property type="molecule type" value="Genomic_DNA"/>
</dbReference>
<evidence type="ECO:0000313" key="1">
    <source>
        <dbReference type="EMBL" id="SDI76417.1"/>
    </source>
</evidence>
<dbReference type="AlphaFoldDB" id="A0A1G8N8M1"/>
<dbReference type="CDD" id="cd00085">
    <property type="entry name" value="HNHc"/>
    <property type="match status" value="1"/>
</dbReference>
<dbReference type="Proteomes" id="UP000183255">
    <property type="component" value="Unassembled WGS sequence"/>
</dbReference>
<evidence type="ECO:0000313" key="2">
    <source>
        <dbReference type="Proteomes" id="UP000183255"/>
    </source>
</evidence>